<dbReference type="OrthoDB" id="1585145at2759"/>
<dbReference type="EMBL" id="CAJNJA010058730">
    <property type="protein sequence ID" value="CAE7865457.1"/>
    <property type="molecule type" value="Genomic_DNA"/>
</dbReference>
<proteinExistence type="predicted"/>
<dbReference type="InterPro" id="IPR002885">
    <property type="entry name" value="PPR_rpt"/>
</dbReference>
<evidence type="ECO:0000256" key="1">
    <source>
        <dbReference type="ARBA" id="ARBA00022737"/>
    </source>
</evidence>
<dbReference type="Gene3D" id="1.25.40.10">
    <property type="entry name" value="Tetratricopeptide repeat domain"/>
    <property type="match status" value="2"/>
</dbReference>
<dbReference type="InterPro" id="IPR011990">
    <property type="entry name" value="TPR-like_helical_dom_sf"/>
</dbReference>
<reference evidence="2" key="1">
    <citation type="submission" date="2021-02" db="EMBL/GenBank/DDBJ databases">
        <authorList>
            <person name="Dougan E. K."/>
            <person name="Rhodes N."/>
            <person name="Thang M."/>
            <person name="Chan C."/>
        </authorList>
    </citation>
    <scope>NUCLEOTIDE SEQUENCE</scope>
</reference>
<name>A0A813AE82_9DINO</name>
<dbReference type="AlphaFoldDB" id="A0A813AE82"/>
<accession>A0A813AE82</accession>
<sequence>MRGPGPASPLCARQARRPAAFVSQACPAEPSTLGPPAARLGERNVAGGDARLAGQFPFCVTVWGSFGLRLGSQDGRGHPASSGAALRPRDATSLVHDYTSVVIAFSRKHYWERACDVLSEMHYRSLAAKPVAYNNAMSACLSRENWQQPLRLLREMRRLDKAADFRSLWRRRGMWQEALRLLWNMVGDKVAPDIVAFNAALAACESAGRWQWSLQLTKALGQAKLQPDDVTYRSITSVEFENPLTFGPAQLHYCLVQCDAQGLEGWSLAAGSKHRRWAARQQGSERFANLASASASLGLLQCFMMDGQWLRNVAASLLVGPDAIHATGALQRLVMTVLGQGQDGRPFYQPATLKAFEEALWKRRGQDAEGLCWQRAPRRPKTRLEAQGMLLESLGELVGEAPAKAGVLVFDAGAALTYDELQESGWTGSYDKLFVVLGGAHGFDGADDVDGRFLGEVLGRFGARVGAENVAKVTLTEDASASAAITFPLSKVVSFISVEHGRGTLFASKRAENEKGSAAACSRPKKRACISRWGQALSGGPAGGIQRERAEGVPRHLPAPTPPGLRAAVAWTLD</sequence>
<organism evidence="2 3">
    <name type="scientific">Symbiodinium necroappetens</name>
    <dbReference type="NCBI Taxonomy" id="1628268"/>
    <lineage>
        <taxon>Eukaryota</taxon>
        <taxon>Sar</taxon>
        <taxon>Alveolata</taxon>
        <taxon>Dinophyceae</taxon>
        <taxon>Suessiales</taxon>
        <taxon>Symbiodiniaceae</taxon>
        <taxon>Symbiodinium</taxon>
    </lineage>
</organism>
<evidence type="ECO:0000313" key="2">
    <source>
        <dbReference type="EMBL" id="CAE7865457.1"/>
    </source>
</evidence>
<protein>
    <submittedName>
        <fullName evidence="2">PPR10 protein</fullName>
    </submittedName>
</protein>
<dbReference type="Proteomes" id="UP000601435">
    <property type="component" value="Unassembled WGS sequence"/>
</dbReference>
<dbReference type="PANTHER" id="PTHR47936">
    <property type="entry name" value="PPR_LONG DOMAIN-CONTAINING PROTEIN"/>
    <property type="match status" value="1"/>
</dbReference>
<evidence type="ECO:0000313" key="3">
    <source>
        <dbReference type="Proteomes" id="UP000601435"/>
    </source>
</evidence>
<dbReference type="PANTHER" id="PTHR47936:SF1">
    <property type="entry name" value="PENTATRICOPEPTIDE REPEAT-CONTAINING PROTEIN GUN1, CHLOROPLASTIC"/>
    <property type="match status" value="1"/>
</dbReference>
<keyword evidence="3" id="KW-1185">Reference proteome</keyword>
<keyword evidence="1" id="KW-0677">Repeat</keyword>
<gene>
    <name evidence="2" type="primary">PPR10</name>
    <name evidence="2" type="ORF">SNEC2469_LOCUS27677</name>
</gene>
<comment type="caution">
    <text evidence="2">The sequence shown here is derived from an EMBL/GenBank/DDBJ whole genome shotgun (WGS) entry which is preliminary data.</text>
</comment>
<dbReference type="Pfam" id="PF01535">
    <property type="entry name" value="PPR"/>
    <property type="match status" value="2"/>
</dbReference>